<dbReference type="Pfam" id="PF00001">
    <property type="entry name" value="7tm_1"/>
    <property type="match status" value="1"/>
</dbReference>
<feature type="compositionally biased region" description="Polar residues" evidence="12">
    <location>
        <begin position="357"/>
        <end position="376"/>
    </location>
</feature>
<dbReference type="GO" id="GO:0004993">
    <property type="term" value="F:G protein-coupled serotonin receptor activity"/>
    <property type="evidence" value="ECO:0007669"/>
    <property type="project" value="UniProtKB-ARBA"/>
</dbReference>
<keyword evidence="16" id="KW-1185">Reference proteome</keyword>
<evidence type="ECO:0000256" key="1">
    <source>
        <dbReference type="ARBA" id="ARBA00004651"/>
    </source>
</evidence>
<sequence length="591" mass="66132">MVSLENRYEESSPKYGTRMATHSHNFHCPLPNFVALPSCLLILVSLVLQSHLAFASVDPNDSAYVNAETSNSTLNTTGNWTLLDDNLTVTNVHIKHQRYSTTVSILLAIVFMIVIFGTVVGNILVCIAVCLVRKLRRPSNYLIVSLAVSDLCVALMVMPVAMVYEILGTWPFGPIVCDFWVSSDVLSCAASILNLCMISVDRYYAITKPLEYGVKRTPRRMLFCVFIVWMGAAFISLPPVLILGNEKSDTSCSVSQNQGYQIYATFGSFYLPLTVMIVVYYKIFSAARKIVKDERRAQSHLETHCYLEINVKNGGGAEARLLGANPPPPPAARGSTASTNTTCSTDKTEGTIGRCFSSGQRKSNESQCPMLQQPKTPTKPIHTINRTPSNLGQNDVKTPSKDGRRRLSSESSHKSTAHRIRSSLSNFAHKNHFAKDLLQTTTQSPHQKKLRFQLAKERKASTTLGIIMSAFVFCWLPFFVLALVRPFVAEGTIPDAVSALFLWLGYINSLLNPIIYATLNRDFRKPFQEILFFRCSNLNLMMREEFYHSQYGDPDQHYCVNHHTKVQSYDEGVEIVSAIDREETRASESFL</sequence>
<keyword evidence="4 11" id="KW-0812">Transmembrane</keyword>
<evidence type="ECO:0000256" key="3">
    <source>
        <dbReference type="ARBA" id="ARBA00022475"/>
    </source>
</evidence>
<reference evidence="15" key="1">
    <citation type="submission" date="2020-11" db="EMBL/GenBank/DDBJ databases">
        <authorList>
            <person name="Whiteford S."/>
        </authorList>
    </citation>
    <scope>NUCLEOTIDE SEQUENCE</scope>
</reference>
<dbReference type="EMBL" id="CAJHNJ030000021">
    <property type="protein sequence ID" value="CAG9118657.1"/>
    <property type="molecule type" value="Genomic_DNA"/>
</dbReference>
<feature type="compositionally biased region" description="Basic and acidic residues" evidence="12">
    <location>
        <begin position="398"/>
        <end position="413"/>
    </location>
</feature>
<evidence type="ECO:0000259" key="14">
    <source>
        <dbReference type="PROSITE" id="PS50262"/>
    </source>
</evidence>
<keyword evidence="7 13" id="KW-0472">Membrane</keyword>
<feature type="transmembrane region" description="Helical" evidence="13">
    <location>
        <begin position="262"/>
        <end position="281"/>
    </location>
</feature>
<evidence type="ECO:0000313" key="15">
    <source>
        <dbReference type="EMBL" id="CAG9118657.1"/>
    </source>
</evidence>
<dbReference type="PANTHER" id="PTHR24248:SF199">
    <property type="entry name" value="IP13425P-RELATED"/>
    <property type="match status" value="1"/>
</dbReference>
<comment type="caution">
    <text evidence="15">The sequence shown here is derived from an EMBL/GenBank/DDBJ whole genome shotgun (WGS) entry which is preliminary data.</text>
</comment>
<evidence type="ECO:0000256" key="8">
    <source>
        <dbReference type="ARBA" id="ARBA00023157"/>
    </source>
</evidence>
<dbReference type="SMART" id="SM01381">
    <property type="entry name" value="7TM_GPCR_Srsx"/>
    <property type="match status" value="1"/>
</dbReference>
<dbReference type="Gene3D" id="1.20.1070.10">
    <property type="entry name" value="Rhodopsin 7-helix transmembrane proteins"/>
    <property type="match status" value="2"/>
</dbReference>
<dbReference type="AlphaFoldDB" id="A0A8S4ESG9"/>
<keyword evidence="3" id="KW-1003">Cell membrane</keyword>
<evidence type="ECO:0000256" key="9">
    <source>
        <dbReference type="ARBA" id="ARBA00023170"/>
    </source>
</evidence>
<dbReference type="SUPFAM" id="SSF81321">
    <property type="entry name" value="Family A G protein-coupled receptor-like"/>
    <property type="match status" value="1"/>
</dbReference>
<dbReference type="GO" id="GO:0071880">
    <property type="term" value="P:adenylate cyclase-activating adrenergic receptor signaling pathway"/>
    <property type="evidence" value="ECO:0007669"/>
    <property type="project" value="TreeGrafter"/>
</dbReference>
<comment type="similarity">
    <text evidence="2 11">Belongs to the G-protein coupled receptor 1 family.</text>
</comment>
<feature type="transmembrane region" description="Helical" evidence="13">
    <location>
        <begin position="141"/>
        <end position="167"/>
    </location>
</feature>
<evidence type="ECO:0000256" key="4">
    <source>
        <dbReference type="ARBA" id="ARBA00022692"/>
    </source>
</evidence>
<keyword evidence="5 13" id="KW-1133">Transmembrane helix</keyword>
<keyword evidence="6 11" id="KW-0297">G-protein coupled receptor</keyword>
<gene>
    <name evidence="15" type="ORF">PLXY2_LOCUS6491</name>
</gene>
<evidence type="ECO:0000256" key="6">
    <source>
        <dbReference type="ARBA" id="ARBA00023040"/>
    </source>
</evidence>
<feature type="transmembrane region" description="Helical" evidence="13">
    <location>
        <begin position="221"/>
        <end position="242"/>
    </location>
</feature>
<dbReference type="PANTHER" id="PTHR24248">
    <property type="entry name" value="ADRENERGIC RECEPTOR-RELATED G-PROTEIN COUPLED RECEPTOR"/>
    <property type="match status" value="1"/>
</dbReference>
<dbReference type="CDD" id="cd15329">
    <property type="entry name" value="7tmA_5-HT7"/>
    <property type="match status" value="1"/>
</dbReference>
<feature type="transmembrane region" description="Helical" evidence="13">
    <location>
        <begin position="33"/>
        <end position="54"/>
    </location>
</feature>
<accession>A0A8S4ESG9</accession>
<proteinExistence type="inferred from homology"/>
<evidence type="ECO:0000256" key="11">
    <source>
        <dbReference type="RuleBase" id="RU000688"/>
    </source>
</evidence>
<feature type="transmembrane region" description="Helical" evidence="13">
    <location>
        <begin position="105"/>
        <end position="132"/>
    </location>
</feature>
<name>A0A8S4ESG9_PLUXY</name>
<comment type="subcellular location">
    <subcellularLocation>
        <location evidence="1">Cell membrane</location>
        <topology evidence="1">Multi-pass membrane protein</topology>
    </subcellularLocation>
</comment>
<organism evidence="15 16">
    <name type="scientific">Plutella xylostella</name>
    <name type="common">Diamondback moth</name>
    <name type="synonym">Plutella maculipennis</name>
    <dbReference type="NCBI Taxonomy" id="51655"/>
    <lineage>
        <taxon>Eukaryota</taxon>
        <taxon>Metazoa</taxon>
        <taxon>Ecdysozoa</taxon>
        <taxon>Arthropoda</taxon>
        <taxon>Hexapoda</taxon>
        <taxon>Insecta</taxon>
        <taxon>Pterygota</taxon>
        <taxon>Neoptera</taxon>
        <taxon>Endopterygota</taxon>
        <taxon>Lepidoptera</taxon>
        <taxon>Glossata</taxon>
        <taxon>Ditrysia</taxon>
        <taxon>Yponomeutoidea</taxon>
        <taxon>Plutellidae</taxon>
        <taxon>Plutella</taxon>
    </lineage>
</organism>
<feature type="compositionally biased region" description="Polar residues" evidence="12">
    <location>
        <begin position="384"/>
        <end position="397"/>
    </location>
</feature>
<dbReference type="InterPro" id="IPR000276">
    <property type="entry name" value="GPCR_Rhodpsn"/>
</dbReference>
<evidence type="ECO:0000256" key="7">
    <source>
        <dbReference type="ARBA" id="ARBA00023136"/>
    </source>
</evidence>
<dbReference type="InterPro" id="IPR017452">
    <property type="entry name" value="GPCR_Rhodpsn_7TM"/>
</dbReference>
<evidence type="ECO:0000256" key="2">
    <source>
        <dbReference type="ARBA" id="ARBA00010663"/>
    </source>
</evidence>
<dbReference type="PROSITE" id="PS00237">
    <property type="entry name" value="G_PROTEIN_RECEP_F1_1"/>
    <property type="match status" value="1"/>
</dbReference>
<feature type="transmembrane region" description="Helical" evidence="13">
    <location>
        <begin position="496"/>
        <end position="519"/>
    </location>
</feature>
<feature type="domain" description="G-protein coupled receptors family 1 profile" evidence="14">
    <location>
        <begin position="121"/>
        <end position="516"/>
    </location>
</feature>
<dbReference type="Proteomes" id="UP000653454">
    <property type="component" value="Unassembled WGS sequence"/>
</dbReference>
<keyword evidence="9 11" id="KW-0675">Receptor</keyword>
<keyword evidence="8" id="KW-1015">Disulfide bond</keyword>
<feature type="region of interest" description="Disordered" evidence="12">
    <location>
        <begin position="318"/>
        <end position="420"/>
    </location>
</feature>
<feature type="transmembrane region" description="Helical" evidence="13">
    <location>
        <begin position="464"/>
        <end position="484"/>
    </location>
</feature>
<protein>
    <submittedName>
        <fullName evidence="15">(diamondback moth) hypothetical protein</fullName>
    </submittedName>
</protein>
<evidence type="ECO:0000256" key="10">
    <source>
        <dbReference type="ARBA" id="ARBA00023224"/>
    </source>
</evidence>
<evidence type="ECO:0000313" key="16">
    <source>
        <dbReference type="Proteomes" id="UP000653454"/>
    </source>
</evidence>
<dbReference type="PROSITE" id="PS50262">
    <property type="entry name" value="G_PROTEIN_RECEP_F1_2"/>
    <property type="match status" value="1"/>
</dbReference>
<evidence type="ECO:0000256" key="13">
    <source>
        <dbReference type="SAM" id="Phobius"/>
    </source>
</evidence>
<dbReference type="PRINTS" id="PR00237">
    <property type="entry name" value="GPCRRHODOPSN"/>
</dbReference>
<keyword evidence="10 11" id="KW-0807">Transducer</keyword>
<dbReference type="GO" id="GO:0043410">
    <property type="term" value="P:positive regulation of MAPK cascade"/>
    <property type="evidence" value="ECO:0007669"/>
    <property type="project" value="TreeGrafter"/>
</dbReference>
<feature type="transmembrane region" description="Helical" evidence="13">
    <location>
        <begin position="179"/>
        <end position="200"/>
    </location>
</feature>
<dbReference type="GO" id="GO:0005886">
    <property type="term" value="C:plasma membrane"/>
    <property type="evidence" value="ECO:0007669"/>
    <property type="project" value="UniProtKB-SubCell"/>
</dbReference>
<evidence type="ECO:0000256" key="5">
    <source>
        <dbReference type="ARBA" id="ARBA00022989"/>
    </source>
</evidence>
<evidence type="ECO:0000256" key="12">
    <source>
        <dbReference type="SAM" id="MobiDB-lite"/>
    </source>
</evidence>